<keyword evidence="2" id="KW-1185">Reference proteome</keyword>
<dbReference type="PANTHER" id="PTHR35796">
    <property type="entry name" value="HYPOTHETICAL CYTOSOLIC PROTEIN"/>
    <property type="match status" value="1"/>
</dbReference>
<protein>
    <recommendedName>
        <fullName evidence="3">M96 mating-specific protein family</fullName>
    </recommendedName>
</protein>
<evidence type="ECO:0000313" key="1">
    <source>
        <dbReference type="EMBL" id="KAL3656397.1"/>
    </source>
</evidence>
<gene>
    <name evidence="1" type="ORF">V7S43_018770</name>
</gene>
<name>A0ABD3EQ50_9STRA</name>
<dbReference type="AlphaFoldDB" id="A0ABD3EQ50"/>
<sequence>MEAFRLLILGLEAAYREMEGIFASNGLSGLELPPDDVHLREGVDRRYIECFSHKVLPFELRATTAAVWEHFKGVEKHFGGGNLYTKEAKDLAEPYTIIENFTKELYSNDSRADVKVKQVVRRYVERDHDIVIWVARVAPAQIKHKMLRGLTYTLRGYAVTKRSQAAGQEVSVLQQCSIISFDRDAGTRCSPTKLDTLMNFLVVNSAQNIRCHRERIEDTLVDQVVGRRLH</sequence>
<comment type="caution">
    <text evidence="1">The sequence shown here is derived from an EMBL/GenBank/DDBJ whole genome shotgun (WGS) entry which is preliminary data.</text>
</comment>
<dbReference type="Proteomes" id="UP001632037">
    <property type="component" value="Unassembled WGS sequence"/>
</dbReference>
<accession>A0ABD3EQ50</accession>
<evidence type="ECO:0008006" key="3">
    <source>
        <dbReference type="Google" id="ProtNLM"/>
    </source>
</evidence>
<dbReference type="EMBL" id="JBIMZQ010000083">
    <property type="protein sequence ID" value="KAL3656397.1"/>
    <property type="molecule type" value="Genomic_DNA"/>
</dbReference>
<proteinExistence type="predicted"/>
<dbReference type="PANTHER" id="PTHR35796:SF3">
    <property type="entry name" value="BHLH DOMAIN-CONTAINING PROTEIN"/>
    <property type="match status" value="1"/>
</dbReference>
<organism evidence="1 2">
    <name type="scientific">Phytophthora oleae</name>
    <dbReference type="NCBI Taxonomy" id="2107226"/>
    <lineage>
        <taxon>Eukaryota</taxon>
        <taxon>Sar</taxon>
        <taxon>Stramenopiles</taxon>
        <taxon>Oomycota</taxon>
        <taxon>Peronosporomycetes</taxon>
        <taxon>Peronosporales</taxon>
        <taxon>Peronosporaceae</taxon>
        <taxon>Phytophthora</taxon>
    </lineage>
</organism>
<evidence type="ECO:0000313" key="2">
    <source>
        <dbReference type="Proteomes" id="UP001632037"/>
    </source>
</evidence>
<reference evidence="1 2" key="1">
    <citation type="submission" date="2024-09" db="EMBL/GenBank/DDBJ databases">
        <title>Genome sequencing and assembly of Phytophthora oleae, isolate VK10A, causative agent of rot of olive drupes.</title>
        <authorList>
            <person name="Conti Taguali S."/>
            <person name="Riolo M."/>
            <person name="La Spada F."/>
            <person name="Cacciola S.O."/>
            <person name="Dionisio G."/>
        </authorList>
    </citation>
    <scope>NUCLEOTIDE SEQUENCE [LARGE SCALE GENOMIC DNA]</scope>
    <source>
        <strain evidence="1 2">VK10A</strain>
    </source>
</reference>